<feature type="region of interest" description="Disordered" evidence="1">
    <location>
        <begin position="63"/>
        <end position="85"/>
    </location>
</feature>
<name>A0ABV1UEI2_9ACTN</name>
<evidence type="ECO:0000313" key="3">
    <source>
        <dbReference type="Proteomes" id="UP001470023"/>
    </source>
</evidence>
<accession>A0ABV1UEI2</accession>
<evidence type="ECO:0000313" key="2">
    <source>
        <dbReference type="EMBL" id="MER6432119.1"/>
    </source>
</evidence>
<dbReference type="Proteomes" id="UP001470023">
    <property type="component" value="Unassembled WGS sequence"/>
</dbReference>
<comment type="caution">
    <text evidence="2">The sequence shown here is derived from an EMBL/GenBank/DDBJ whole genome shotgun (WGS) entry which is preliminary data.</text>
</comment>
<dbReference type="EMBL" id="JBEPAZ010000037">
    <property type="protein sequence ID" value="MER6432119.1"/>
    <property type="molecule type" value="Genomic_DNA"/>
</dbReference>
<keyword evidence="3" id="KW-1185">Reference proteome</keyword>
<evidence type="ECO:0000256" key="1">
    <source>
        <dbReference type="SAM" id="MobiDB-lite"/>
    </source>
</evidence>
<proteinExistence type="predicted"/>
<protein>
    <submittedName>
        <fullName evidence="2">Uncharacterized protein</fullName>
    </submittedName>
</protein>
<organism evidence="2 3">
    <name type="scientific">Streptomyces sp. 900105245</name>
    <dbReference type="NCBI Taxonomy" id="3154379"/>
    <lineage>
        <taxon>Bacteria</taxon>
        <taxon>Bacillati</taxon>
        <taxon>Actinomycetota</taxon>
        <taxon>Actinomycetes</taxon>
        <taxon>Kitasatosporales</taxon>
        <taxon>Streptomycetaceae</taxon>
        <taxon>Streptomyces</taxon>
    </lineage>
</organism>
<dbReference type="RefSeq" id="WP_352064958.1">
    <property type="nucleotide sequence ID" value="NZ_JBEPAZ010000037.1"/>
</dbReference>
<sequence length="85" mass="9563">MRLRARAWLDVLRELGAGGRDDPLFRALTKRGKLRKYPKDRKRGQRMRPGCLNERLLVLAERAGVPTSTARRSPLTPGGPGRTLT</sequence>
<reference evidence="2 3" key="1">
    <citation type="submission" date="2024-06" db="EMBL/GenBank/DDBJ databases">
        <title>The Natural Products Discovery Center: Release of the First 8490 Sequenced Strains for Exploring Actinobacteria Biosynthetic Diversity.</title>
        <authorList>
            <person name="Kalkreuter E."/>
            <person name="Kautsar S.A."/>
            <person name="Yang D."/>
            <person name="Bader C.D."/>
            <person name="Teijaro C.N."/>
            <person name="Fluegel L."/>
            <person name="Davis C.M."/>
            <person name="Simpson J.R."/>
            <person name="Lauterbach L."/>
            <person name="Steele A.D."/>
            <person name="Gui C."/>
            <person name="Meng S."/>
            <person name="Li G."/>
            <person name="Viehrig K."/>
            <person name="Ye F."/>
            <person name="Su P."/>
            <person name="Kiefer A.F."/>
            <person name="Nichols A."/>
            <person name="Cepeda A.J."/>
            <person name="Yan W."/>
            <person name="Fan B."/>
            <person name="Jiang Y."/>
            <person name="Adhikari A."/>
            <person name="Zheng C.-J."/>
            <person name="Schuster L."/>
            <person name="Cowan T.M."/>
            <person name="Smanski M.J."/>
            <person name="Chevrette M.G."/>
            <person name="De Carvalho L.P.S."/>
            <person name="Shen B."/>
        </authorList>
    </citation>
    <scope>NUCLEOTIDE SEQUENCE [LARGE SCALE GENOMIC DNA]</scope>
    <source>
        <strain evidence="2 3">NPDC001166</strain>
    </source>
</reference>
<gene>
    <name evidence="2" type="ORF">ABT272_31010</name>
</gene>